<dbReference type="Gene3D" id="2.40.420.20">
    <property type="match status" value="1"/>
</dbReference>
<dbReference type="Gene3D" id="1.10.101.10">
    <property type="entry name" value="PGBD-like superfamily/PGBD"/>
    <property type="match status" value="1"/>
</dbReference>
<organism evidence="4 5">
    <name type="scientific">Streptomyces minutiscleroticus</name>
    <dbReference type="NCBI Taxonomy" id="68238"/>
    <lineage>
        <taxon>Bacteria</taxon>
        <taxon>Bacillati</taxon>
        <taxon>Actinomycetota</taxon>
        <taxon>Actinomycetes</taxon>
        <taxon>Kitasatosporales</taxon>
        <taxon>Streptomycetaceae</taxon>
        <taxon>Streptomyces</taxon>
    </lineage>
</organism>
<keyword evidence="2" id="KW-1133">Transmembrane helix</keyword>
<comment type="caution">
    <text evidence="4">The sequence shown here is derived from an EMBL/GenBank/DDBJ whole genome shotgun (WGS) entry which is preliminary data.</text>
</comment>
<evidence type="ECO:0000313" key="4">
    <source>
        <dbReference type="EMBL" id="GGY14080.1"/>
    </source>
</evidence>
<dbReference type="Proteomes" id="UP000619244">
    <property type="component" value="Unassembled WGS sequence"/>
</dbReference>
<dbReference type="GO" id="GO:0015562">
    <property type="term" value="F:efflux transmembrane transporter activity"/>
    <property type="evidence" value="ECO:0007669"/>
    <property type="project" value="TreeGrafter"/>
</dbReference>
<dbReference type="PANTHER" id="PTHR30469">
    <property type="entry name" value="MULTIDRUG RESISTANCE PROTEIN MDTA"/>
    <property type="match status" value="1"/>
</dbReference>
<evidence type="ECO:0000313" key="5">
    <source>
        <dbReference type="Proteomes" id="UP000619244"/>
    </source>
</evidence>
<dbReference type="InterPro" id="IPR002477">
    <property type="entry name" value="Peptidoglycan-bd-like"/>
</dbReference>
<keyword evidence="5" id="KW-1185">Reference proteome</keyword>
<dbReference type="GO" id="GO:1990281">
    <property type="term" value="C:efflux pump complex"/>
    <property type="evidence" value="ECO:0007669"/>
    <property type="project" value="TreeGrafter"/>
</dbReference>
<evidence type="ECO:0000256" key="2">
    <source>
        <dbReference type="SAM" id="Phobius"/>
    </source>
</evidence>
<dbReference type="SUPFAM" id="SSF47090">
    <property type="entry name" value="PGBD-like"/>
    <property type="match status" value="1"/>
</dbReference>
<keyword evidence="2" id="KW-0472">Membrane</keyword>
<dbReference type="InterPro" id="IPR036366">
    <property type="entry name" value="PGBDSf"/>
</dbReference>
<accession>A0A918U9M2</accession>
<reference evidence="4" key="1">
    <citation type="journal article" date="2014" name="Int. J. Syst. Evol. Microbiol.">
        <title>Complete genome sequence of Corynebacterium casei LMG S-19264T (=DSM 44701T), isolated from a smear-ripened cheese.</title>
        <authorList>
            <consortium name="US DOE Joint Genome Institute (JGI-PGF)"/>
            <person name="Walter F."/>
            <person name="Albersmeier A."/>
            <person name="Kalinowski J."/>
            <person name="Ruckert C."/>
        </authorList>
    </citation>
    <scope>NUCLEOTIDE SEQUENCE</scope>
    <source>
        <strain evidence="4">JCM 4790</strain>
    </source>
</reference>
<evidence type="ECO:0000259" key="3">
    <source>
        <dbReference type="Pfam" id="PF01471"/>
    </source>
</evidence>
<sequence length="467" mass="48351">MPTGAEAQTLTTLSRRRRWVGGVAASAVVLAATGMTVAQLIKSPAQAAAESSPPPPSVLTAEVEHRVLTDSVILRGSVTAAQHVEIAPAVSDAETSAAIVTKLPLATGAKIHAGQVLVEISGRPVIALKGDLPVYRDLKPGTKGDDVTQLQKALTELGHSTASDPVGYFGVQTKAALSALYESVGYDPLPAQSDDATLLRGAEEEVTSAKRALEDARAVTDPKTSRLQHRRVQRAQQDLDKALTRLAEAKAKTGPILPVSEVVFLSRFPGRIDGVTSRLGEQASGGILTVSSGELEVRGYLQKYQKNLIRNGQKVEILSETSGEEAQGTVVSVADTMTQPQSTDDGESAVKAESGATDSAQGYLLTVKPNSALKAGLVGQDVRLTVQAATTKMKVLIVPVSAISAGADGQTSVTVITGGGERHRVLVITGTTGDGYVEVRPSAGGHLSPGEKVVVGVKSEAATAGTQ</sequence>
<dbReference type="InterPro" id="IPR036365">
    <property type="entry name" value="PGBD-like_sf"/>
</dbReference>
<evidence type="ECO:0000256" key="1">
    <source>
        <dbReference type="SAM" id="Coils"/>
    </source>
</evidence>
<protein>
    <submittedName>
        <fullName evidence="4">Peptidoglycan-binding protein</fullName>
    </submittedName>
</protein>
<gene>
    <name evidence="4" type="ORF">GCM10010358_77850</name>
</gene>
<name>A0A918U9M2_9ACTN</name>
<feature type="coiled-coil region" evidence="1">
    <location>
        <begin position="199"/>
        <end position="252"/>
    </location>
</feature>
<dbReference type="EMBL" id="BMVU01000093">
    <property type="protein sequence ID" value="GGY14080.1"/>
    <property type="molecule type" value="Genomic_DNA"/>
</dbReference>
<keyword evidence="1" id="KW-0175">Coiled coil</keyword>
<feature type="transmembrane region" description="Helical" evidence="2">
    <location>
        <begin position="19"/>
        <end position="41"/>
    </location>
</feature>
<proteinExistence type="predicted"/>
<dbReference type="AlphaFoldDB" id="A0A918U9M2"/>
<feature type="domain" description="Peptidoglycan binding-like" evidence="3">
    <location>
        <begin position="144"/>
        <end position="179"/>
    </location>
</feature>
<keyword evidence="2" id="KW-0812">Transmembrane</keyword>
<reference evidence="4" key="2">
    <citation type="submission" date="2020-09" db="EMBL/GenBank/DDBJ databases">
        <authorList>
            <person name="Sun Q."/>
            <person name="Ohkuma M."/>
        </authorList>
    </citation>
    <scope>NUCLEOTIDE SEQUENCE</scope>
    <source>
        <strain evidence="4">JCM 4790</strain>
    </source>
</reference>
<dbReference type="PANTHER" id="PTHR30469:SF15">
    <property type="entry name" value="HLYD FAMILY OF SECRETION PROTEINS"/>
    <property type="match status" value="1"/>
</dbReference>
<dbReference type="Pfam" id="PF01471">
    <property type="entry name" value="PG_binding_1"/>
    <property type="match status" value="1"/>
</dbReference>